<dbReference type="Pfam" id="PF07022">
    <property type="entry name" value="Phage_CI_repr"/>
    <property type="match status" value="1"/>
</dbReference>
<comment type="caution">
    <text evidence="2">The sequence shown here is derived from an EMBL/GenBank/DDBJ whole genome shotgun (WGS) entry which is preliminary data.</text>
</comment>
<evidence type="ECO:0000259" key="1">
    <source>
        <dbReference type="Pfam" id="PF07022"/>
    </source>
</evidence>
<dbReference type="EMBL" id="PZZL01000040">
    <property type="protein sequence ID" value="PTM43894.1"/>
    <property type="molecule type" value="Genomic_DNA"/>
</dbReference>
<accession>A0A2T4YLE3</accession>
<dbReference type="RefSeq" id="WP_108179773.1">
    <property type="nucleotide sequence ID" value="NZ_PZZL01000040.1"/>
</dbReference>
<keyword evidence="3" id="KW-1185">Reference proteome</keyword>
<dbReference type="GO" id="GO:0003677">
    <property type="term" value="F:DNA binding"/>
    <property type="evidence" value="ECO:0007669"/>
    <property type="project" value="InterPro"/>
</dbReference>
<dbReference type="OrthoDB" id="7869445at2"/>
<reference evidence="2 3" key="1">
    <citation type="submission" date="2018-04" db="EMBL/GenBank/DDBJ databases">
        <title>Genomic Encyclopedia of Archaeal and Bacterial Type Strains, Phase II (KMG-II): from individual species to whole genera.</title>
        <authorList>
            <person name="Goeker M."/>
        </authorList>
    </citation>
    <scope>NUCLEOTIDE SEQUENCE [LARGE SCALE GENOMIC DNA]</scope>
    <source>
        <strain evidence="2 3">DSM 25521</strain>
    </source>
</reference>
<evidence type="ECO:0000313" key="2">
    <source>
        <dbReference type="EMBL" id="PTM43894.1"/>
    </source>
</evidence>
<gene>
    <name evidence="2" type="ORF">C8P69_1403</name>
</gene>
<dbReference type="Proteomes" id="UP000241808">
    <property type="component" value="Unassembled WGS sequence"/>
</dbReference>
<dbReference type="Gene3D" id="1.10.260.40">
    <property type="entry name" value="lambda repressor-like DNA-binding domains"/>
    <property type="match status" value="1"/>
</dbReference>
<dbReference type="AlphaFoldDB" id="A0A2T4YLE3"/>
<feature type="domain" description="Bacteriophage CI repressor N-terminal" evidence="1">
    <location>
        <begin position="18"/>
        <end position="81"/>
    </location>
</feature>
<protein>
    <submittedName>
        <fullName evidence="2">Bacteriophage CI repressor-like protein</fullName>
    </submittedName>
</protein>
<organism evidence="2 3">
    <name type="scientific">Phreatobacter oligotrophus</name>
    <dbReference type="NCBI Taxonomy" id="1122261"/>
    <lineage>
        <taxon>Bacteria</taxon>
        <taxon>Pseudomonadati</taxon>
        <taxon>Pseudomonadota</taxon>
        <taxon>Alphaproteobacteria</taxon>
        <taxon>Hyphomicrobiales</taxon>
        <taxon>Phreatobacteraceae</taxon>
        <taxon>Phreatobacter</taxon>
    </lineage>
</organism>
<name>A0A2T4YLE3_9HYPH</name>
<proteinExistence type="predicted"/>
<dbReference type="InterPro" id="IPR010982">
    <property type="entry name" value="Lambda_DNA-bd_dom_sf"/>
</dbReference>
<dbReference type="InterPro" id="IPR010744">
    <property type="entry name" value="Phage_CI_N"/>
</dbReference>
<dbReference type="GO" id="GO:0045892">
    <property type="term" value="P:negative regulation of DNA-templated transcription"/>
    <property type="evidence" value="ECO:0007669"/>
    <property type="project" value="InterPro"/>
</dbReference>
<evidence type="ECO:0000313" key="3">
    <source>
        <dbReference type="Proteomes" id="UP000241808"/>
    </source>
</evidence>
<sequence>MTQLPVRYQWFDLLAAGEVLSRVKQALAVETDGDLAVFIGVRPDAIAEWRQRNQVPFDAIVSTCLITGASLTYLLRGEGPMLCQLPASPLSPEVLEGVLHRLMRDGYIRDSAHQPAVQARVRSLAWDIWRYARHANNVLQQLVDSFGVDEKAAYLLVFEHEKPHERPE</sequence>